<accession>A0A383C8S1</accession>
<dbReference type="Gene3D" id="3.90.650.10">
    <property type="entry name" value="PurM-like C-terminal domain"/>
    <property type="match status" value="1"/>
</dbReference>
<name>A0A383C8S1_9ZZZZ</name>
<proteinExistence type="predicted"/>
<evidence type="ECO:0000256" key="1">
    <source>
        <dbReference type="ARBA" id="ARBA00022741"/>
    </source>
</evidence>
<dbReference type="EMBL" id="UINC01206783">
    <property type="protein sequence ID" value="SVE28571.1"/>
    <property type="molecule type" value="Genomic_DNA"/>
</dbReference>
<evidence type="ECO:0000313" key="4">
    <source>
        <dbReference type="EMBL" id="SVE28571.1"/>
    </source>
</evidence>
<evidence type="ECO:0000259" key="3">
    <source>
        <dbReference type="Pfam" id="PF02769"/>
    </source>
</evidence>
<keyword evidence="2" id="KW-0067">ATP-binding</keyword>
<dbReference type="PANTHER" id="PTHR10256">
    <property type="entry name" value="SELENIDE, WATER DIKINASE"/>
    <property type="match status" value="1"/>
</dbReference>
<feature type="domain" description="PurM-like C-terminal" evidence="3">
    <location>
        <begin position="1"/>
        <end position="118"/>
    </location>
</feature>
<dbReference type="SUPFAM" id="SSF56042">
    <property type="entry name" value="PurM C-terminal domain-like"/>
    <property type="match status" value="1"/>
</dbReference>
<organism evidence="4">
    <name type="scientific">marine metagenome</name>
    <dbReference type="NCBI Taxonomy" id="408172"/>
    <lineage>
        <taxon>unclassified sequences</taxon>
        <taxon>metagenomes</taxon>
        <taxon>ecological metagenomes</taxon>
    </lineage>
</organism>
<dbReference type="InterPro" id="IPR010918">
    <property type="entry name" value="PurM-like_C_dom"/>
</dbReference>
<dbReference type="PANTHER" id="PTHR10256:SF0">
    <property type="entry name" value="INACTIVE SELENIDE, WATER DIKINASE-LIKE PROTEIN-RELATED"/>
    <property type="match status" value="1"/>
</dbReference>
<dbReference type="AlphaFoldDB" id="A0A383C8S1"/>
<dbReference type="GO" id="GO:0016260">
    <property type="term" value="P:selenocysteine biosynthetic process"/>
    <property type="evidence" value="ECO:0007669"/>
    <property type="project" value="TreeGrafter"/>
</dbReference>
<evidence type="ECO:0000256" key="2">
    <source>
        <dbReference type="ARBA" id="ARBA00022840"/>
    </source>
</evidence>
<dbReference type="InterPro" id="IPR036676">
    <property type="entry name" value="PurM-like_C_sf"/>
</dbReference>
<dbReference type="GO" id="GO:0005737">
    <property type="term" value="C:cytoplasm"/>
    <property type="evidence" value="ECO:0007669"/>
    <property type="project" value="TreeGrafter"/>
</dbReference>
<dbReference type="Pfam" id="PF02769">
    <property type="entry name" value="AIRS_C"/>
    <property type="match status" value="1"/>
</dbReference>
<feature type="non-terminal residue" evidence="4">
    <location>
        <position position="1"/>
    </location>
</feature>
<keyword evidence="1" id="KW-0547">Nucleotide-binding</keyword>
<protein>
    <recommendedName>
        <fullName evidence="3">PurM-like C-terminal domain-containing protein</fullName>
    </recommendedName>
</protein>
<dbReference type="GO" id="GO:0005524">
    <property type="term" value="F:ATP binding"/>
    <property type="evidence" value="ECO:0007669"/>
    <property type="project" value="UniProtKB-KW"/>
</dbReference>
<sequence length="121" mass="12964">GFGLIGHLLGMLGASKVSAYISTSNVPVLEGTLELLDQNTVPGGTHRNFQWADQQIDWGPISDKQTKLLLCDAQTSGGLLISVSPEKRDILTAALEKNGVETRAVIGEILDLKSPRVQIVK</sequence>
<dbReference type="GO" id="GO:0004756">
    <property type="term" value="F:selenide, water dikinase activity"/>
    <property type="evidence" value="ECO:0007669"/>
    <property type="project" value="TreeGrafter"/>
</dbReference>
<dbReference type="InterPro" id="IPR004536">
    <property type="entry name" value="SPS/SelD"/>
</dbReference>
<reference evidence="4" key="1">
    <citation type="submission" date="2018-05" db="EMBL/GenBank/DDBJ databases">
        <authorList>
            <person name="Lanie J.A."/>
            <person name="Ng W.-L."/>
            <person name="Kazmierczak K.M."/>
            <person name="Andrzejewski T.M."/>
            <person name="Davidsen T.M."/>
            <person name="Wayne K.J."/>
            <person name="Tettelin H."/>
            <person name="Glass J.I."/>
            <person name="Rusch D."/>
            <person name="Podicherti R."/>
            <person name="Tsui H.-C.T."/>
            <person name="Winkler M.E."/>
        </authorList>
    </citation>
    <scope>NUCLEOTIDE SEQUENCE</scope>
</reference>
<gene>
    <name evidence="4" type="ORF">METZ01_LOCUS481425</name>
</gene>